<gene>
    <name evidence="1" type="ORF">OWV82_015451</name>
</gene>
<evidence type="ECO:0000313" key="1">
    <source>
        <dbReference type="EMBL" id="KAJ4713344.1"/>
    </source>
</evidence>
<organism evidence="1 2">
    <name type="scientific">Melia azedarach</name>
    <name type="common">Chinaberry tree</name>
    <dbReference type="NCBI Taxonomy" id="155640"/>
    <lineage>
        <taxon>Eukaryota</taxon>
        <taxon>Viridiplantae</taxon>
        <taxon>Streptophyta</taxon>
        <taxon>Embryophyta</taxon>
        <taxon>Tracheophyta</taxon>
        <taxon>Spermatophyta</taxon>
        <taxon>Magnoliopsida</taxon>
        <taxon>eudicotyledons</taxon>
        <taxon>Gunneridae</taxon>
        <taxon>Pentapetalae</taxon>
        <taxon>rosids</taxon>
        <taxon>malvids</taxon>
        <taxon>Sapindales</taxon>
        <taxon>Meliaceae</taxon>
        <taxon>Melia</taxon>
    </lineage>
</organism>
<keyword evidence="2" id="KW-1185">Reference proteome</keyword>
<proteinExistence type="predicted"/>
<dbReference type="Proteomes" id="UP001164539">
    <property type="component" value="Chromosome 8"/>
</dbReference>
<comment type="caution">
    <text evidence="1">The sequence shown here is derived from an EMBL/GenBank/DDBJ whole genome shotgun (WGS) entry which is preliminary data.</text>
</comment>
<protein>
    <submittedName>
        <fullName evidence="1">CAP-gly domain linker</fullName>
    </submittedName>
</protein>
<sequence>MDDSGAILSHISSLKDMLDQIDEEIEANFQITREIESEIVKCGEIETSLAAKEAELTKILFMSQYEIIGLLSVVADSRKSVNILEKESDNLRTKKEEMLKRSNDKREWFTALCLEFQREIDGGNSDELVNLLTEKEILENEIRLLDEKIISLKNLMLAFEEEILEDIQNSNSALHAEIGRGNQENEKLLKDIGNLRSMLLHYYN</sequence>
<evidence type="ECO:0000313" key="2">
    <source>
        <dbReference type="Proteomes" id="UP001164539"/>
    </source>
</evidence>
<reference evidence="1 2" key="1">
    <citation type="journal article" date="2023" name="Science">
        <title>Complex scaffold remodeling in plant triterpene biosynthesis.</title>
        <authorList>
            <person name="De La Pena R."/>
            <person name="Hodgson H."/>
            <person name="Liu J.C."/>
            <person name="Stephenson M.J."/>
            <person name="Martin A.C."/>
            <person name="Owen C."/>
            <person name="Harkess A."/>
            <person name="Leebens-Mack J."/>
            <person name="Jimenez L.E."/>
            <person name="Osbourn A."/>
            <person name="Sattely E.S."/>
        </authorList>
    </citation>
    <scope>NUCLEOTIDE SEQUENCE [LARGE SCALE GENOMIC DNA]</scope>
    <source>
        <strain evidence="2">cv. JPN11</strain>
        <tissue evidence="1">Leaf</tissue>
    </source>
</reference>
<dbReference type="EMBL" id="CM051401">
    <property type="protein sequence ID" value="KAJ4713344.1"/>
    <property type="molecule type" value="Genomic_DNA"/>
</dbReference>
<name>A0ACC1XRH4_MELAZ</name>
<accession>A0ACC1XRH4</accession>